<dbReference type="SUPFAM" id="SSF55486">
    <property type="entry name" value="Metalloproteases ('zincins'), catalytic domain"/>
    <property type="match status" value="1"/>
</dbReference>
<dbReference type="SMART" id="SM00235">
    <property type="entry name" value="ZnMc"/>
    <property type="match status" value="1"/>
</dbReference>
<accession>A0ABQ6Z603</accession>
<evidence type="ECO:0000313" key="3">
    <source>
        <dbReference type="Proteomes" id="UP000788419"/>
    </source>
</evidence>
<organism evidence="2 3">
    <name type="scientific">Pseudoxanthomonas daejeonensis</name>
    <dbReference type="NCBI Taxonomy" id="266062"/>
    <lineage>
        <taxon>Bacteria</taxon>
        <taxon>Pseudomonadati</taxon>
        <taxon>Pseudomonadota</taxon>
        <taxon>Gammaproteobacteria</taxon>
        <taxon>Lysobacterales</taxon>
        <taxon>Lysobacteraceae</taxon>
        <taxon>Pseudoxanthomonas</taxon>
    </lineage>
</organism>
<proteinExistence type="predicted"/>
<dbReference type="Proteomes" id="UP000788419">
    <property type="component" value="Unassembled WGS sequence"/>
</dbReference>
<dbReference type="Gene3D" id="3.40.390.10">
    <property type="entry name" value="Collagenase (Catalytic Domain)"/>
    <property type="match status" value="1"/>
</dbReference>
<keyword evidence="3" id="KW-1185">Reference proteome</keyword>
<evidence type="ECO:0000259" key="1">
    <source>
        <dbReference type="SMART" id="SM00235"/>
    </source>
</evidence>
<dbReference type="EMBL" id="PDWN01000009">
    <property type="protein sequence ID" value="KAF1693982.1"/>
    <property type="molecule type" value="Genomic_DNA"/>
</dbReference>
<gene>
    <name evidence="2" type="ORF">CSC65_09980</name>
</gene>
<name>A0ABQ6Z603_9GAMM</name>
<sequence>MGRHTCMICSPFVPGLTQAGSVRDMADDLASQERVDNVRVTPLRVGTGRTRAAVERLKLWENGRILRIRFLDGLPEVQARVREIAKEWEALANLELRFVDSGASQIRISFAEKDFSWSTVGTDALTVPSSEATMNYGWLEPGTALREYQRVVRHEFGHALGMIHEHQNPAASGRIPWDRPKVYAYYAQQGWNRADVDHNIFAVYDEDSTNHSAFDPDSIMQYAVPDSLTVGSYAIGWNTVFSPTDIEFMRRQYPRNVAPISELQAGGPRLETDLATAGEVDSFHFQVAQPGTFIMTTEGPTDTVLTLHGPNDRGAVLAWNDDLGRGLNARIVRKLHPGEYWLTVRHKRASATGRYSIGIKLRA</sequence>
<dbReference type="CDD" id="cd04327">
    <property type="entry name" value="ZnMc_MMP_like_3"/>
    <property type="match status" value="1"/>
</dbReference>
<reference evidence="2 3" key="1">
    <citation type="submission" date="2017-10" db="EMBL/GenBank/DDBJ databases">
        <title>Whole genome sequencing of members of genus Pseudoxanthomonas.</title>
        <authorList>
            <person name="Kumar S."/>
            <person name="Bansal K."/>
            <person name="Kaur A."/>
            <person name="Patil P."/>
            <person name="Sharma S."/>
            <person name="Patil P.B."/>
        </authorList>
    </citation>
    <scope>NUCLEOTIDE SEQUENCE [LARGE SCALE GENOMIC DNA]</scope>
    <source>
        <strain evidence="2 3">DSM 17801</strain>
    </source>
</reference>
<dbReference type="InterPro" id="IPR001506">
    <property type="entry name" value="Peptidase_M12A"/>
</dbReference>
<dbReference type="InterPro" id="IPR024079">
    <property type="entry name" value="MetalloPept_cat_dom_sf"/>
</dbReference>
<protein>
    <submittedName>
        <fullName evidence="2">Peptidase</fullName>
    </submittedName>
</protein>
<comment type="caution">
    <text evidence="2">The sequence shown here is derived from an EMBL/GenBank/DDBJ whole genome shotgun (WGS) entry which is preliminary data.</text>
</comment>
<evidence type="ECO:0000313" key="2">
    <source>
        <dbReference type="EMBL" id="KAF1693982.1"/>
    </source>
</evidence>
<feature type="domain" description="Peptidase metallopeptidase" evidence="1">
    <location>
        <begin position="56"/>
        <end position="216"/>
    </location>
</feature>
<dbReference type="Gene3D" id="2.60.120.380">
    <property type="match status" value="1"/>
</dbReference>
<dbReference type="InterPro" id="IPR006026">
    <property type="entry name" value="Peptidase_Metallo"/>
</dbReference>
<dbReference type="Pfam" id="PF01400">
    <property type="entry name" value="Astacin"/>
    <property type="match status" value="1"/>
</dbReference>